<protein>
    <submittedName>
        <fullName evidence="2">Uncharacterized protein</fullName>
    </submittedName>
</protein>
<keyword evidence="1" id="KW-1133">Transmembrane helix</keyword>
<reference evidence="2" key="2">
    <citation type="journal article" date="2015" name="Data Brief">
        <title>Shoot transcriptome of the giant reed, Arundo donax.</title>
        <authorList>
            <person name="Barrero R.A."/>
            <person name="Guerrero F.D."/>
            <person name="Moolhuijzen P."/>
            <person name="Goolsby J.A."/>
            <person name="Tidwell J."/>
            <person name="Bellgard S.E."/>
            <person name="Bellgard M.I."/>
        </authorList>
    </citation>
    <scope>NUCLEOTIDE SEQUENCE</scope>
    <source>
        <tissue evidence="2">Shoot tissue taken approximately 20 cm above the soil surface</tissue>
    </source>
</reference>
<keyword evidence="1" id="KW-0812">Transmembrane</keyword>
<name>A0A0A9CBT3_ARUDO</name>
<dbReference type="EMBL" id="GBRH01228933">
    <property type="protein sequence ID" value="JAD68962.1"/>
    <property type="molecule type" value="Transcribed_RNA"/>
</dbReference>
<feature type="transmembrane region" description="Helical" evidence="1">
    <location>
        <begin position="6"/>
        <end position="27"/>
    </location>
</feature>
<reference evidence="2" key="1">
    <citation type="submission" date="2014-09" db="EMBL/GenBank/DDBJ databases">
        <authorList>
            <person name="Magalhaes I.L.F."/>
            <person name="Oliveira U."/>
            <person name="Santos F.R."/>
            <person name="Vidigal T.H.D.A."/>
            <person name="Brescovit A.D."/>
            <person name="Santos A.J."/>
        </authorList>
    </citation>
    <scope>NUCLEOTIDE SEQUENCE</scope>
    <source>
        <tissue evidence="2">Shoot tissue taken approximately 20 cm above the soil surface</tissue>
    </source>
</reference>
<evidence type="ECO:0000313" key="2">
    <source>
        <dbReference type="EMBL" id="JAD68962.1"/>
    </source>
</evidence>
<evidence type="ECO:0000256" key="1">
    <source>
        <dbReference type="SAM" id="Phobius"/>
    </source>
</evidence>
<dbReference type="AlphaFoldDB" id="A0A0A9CBT3"/>
<keyword evidence="1" id="KW-0472">Membrane</keyword>
<accession>A0A0A9CBT3</accession>
<sequence length="35" mass="4004">MVASNFLYLYLGVPFTPVYYLIDLLGIGSTEIYQE</sequence>
<organism evidence="2">
    <name type="scientific">Arundo donax</name>
    <name type="common">Giant reed</name>
    <name type="synonym">Donax arundinaceus</name>
    <dbReference type="NCBI Taxonomy" id="35708"/>
    <lineage>
        <taxon>Eukaryota</taxon>
        <taxon>Viridiplantae</taxon>
        <taxon>Streptophyta</taxon>
        <taxon>Embryophyta</taxon>
        <taxon>Tracheophyta</taxon>
        <taxon>Spermatophyta</taxon>
        <taxon>Magnoliopsida</taxon>
        <taxon>Liliopsida</taxon>
        <taxon>Poales</taxon>
        <taxon>Poaceae</taxon>
        <taxon>PACMAD clade</taxon>
        <taxon>Arundinoideae</taxon>
        <taxon>Arundineae</taxon>
        <taxon>Arundo</taxon>
    </lineage>
</organism>
<proteinExistence type="predicted"/>